<evidence type="ECO:0000256" key="5">
    <source>
        <dbReference type="ARBA" id="ARBA00022833"/>
    </source>
</evidence>
<feature type="domain" description="C2H2-type" evidence="8">
    <location>
        <begin position="56"/>
        <end position="82"/>
    </location>
</feature>
<dbReference type="SMART" id="SM00355">
    <property type="entry name" value="ZnF_C2H2"/>
    <property type="match status" value="2"/>
</dbReference>
<comment type="caution">
    <text evidence="9">The sequence shown here is derived from an EMBL/GenBank/DDBJ whole genome shotgun (WGS) entry which is preliminary data.</text>
</comment>
<dbReference type="InterPro" id="IPR036236">
    <property type="entry name" value="Znf_C2H2_sf"/>
</dbReference>
<dbReference type="Proteomes" id="UP001497382">
    <property type="component" value="Unassembled WGS sequence"/>
</dbReference>
<keyword evidence="3" id="KW-0677">Repeat</keyword>
<keyword evidence="6" id="KW-0539">Nucleus</keyword>
<dbReference type="GO" id="GO:0000981">
    <property type="term" value="F:DNA-binding transcription factor activity, RNA polymerase II-specific"/>
    <property type="evidence" value="ECO:0007669"/>
    <property type="project" value="TreeGrafter"/>
</dbReference>
<dbReference type="FunFam" id="3.30.160.60:FF:002349">
    <property type="entry name" value="Zinc finger and BTB domain-containing 40"/>
    <property type="match status" value="1"/>
</dbReference>
<feature type="domain" description="C2H2-type" evidence="8">
    <location>
        <begin position="28"/>
        <end position="55"/>
    </location>
</feature>
<sequence>MHTMKGIPLLESKVTSYKGMKISGTLLHFCTYCPYTTIYSSHLTNHLRKHTGERPFACKTCGRTYTRKNNLLYHLNRYKDHN</sequence>
<dbReference type="InterPro" id="IPR013087">
    <property type="entry name" value="Znf_C2H2_type"/>
</dbReference>
<dbReference type="SUPFAM" id="SSF57667">
    <property type="entry name" value="beta-beta-alpha zinc fingers"/>
    <property type="match status" value="1"/>
</dbReference>
<protein>
    <recommendedName>
        <fullName evidence="8">C2H2-type domain-containing protein</fullName>
    </recommendedName>
</protein>
<evidence type="ECO:0000259" key="8">
    <source>
        <dbReference type="PROSITE" id="PS50157"/>
    </source>
</evidence>
<gene>
    <name evidence="9" type="ORF">LARSCL_LOCUS7780</name>
</gene>
<evidence type="ECO:0000256" key="7">
    <source>
        <dbReference type="PROSITE-ProRule" id="PRU00042"/>
    </source>
</evidence>
<keyword evidence="5" id="KW-0862">Zinc</keyword>
<evidence type="ECO:0000313" key="10">
    <source>
        <dbReference type="Proteomes" id="UP001497382"/>
    </source>
</evidence>
<evidence type="ECO:0000256" key="4">
    <source>
        <dbReference type="ARBA" id="ARBA00022771"/>
    </source>
</evidence>
<dbReference type="PANTHER" id="PTHR24394:SF33">
    <property type="entry name" value="ZINC FINGER AND BTB DOMAIN-CONTAINING PROTEIN 8B"/>
    <property type="match status" value="1"/>
</dbReference>
<dbReference type="Pfam" id="PF00096">
    <property type="entry name" value="zf-C2H2"/>
    <property type="match status" value="2"/>
</dbReference>
<dbReference type="Gene3D" id="3.30.160.60">
    <property type="entry name" value="Classic Zinc Finger"/>
    <property type="match status" value="2"/>
</dbReference>
<proteinExistence type="predicted"/>
<comment type="subcellular location">
    <subcellularLocation>
        <location evidence="1">Nucleus</location>
    </subcellularLocation>
</comment>
<dbReference type="GO" id="GO:0008270">
    <property type="term" value="F:zinc ion binding"/>
    <property type="evidence" value="ECO:0007669"/>
    <property type="project" value="UniProtKB-KW"/>
</dbReference>
<dbReference type="PANTHER" id="PTHR24394">
    <property type="entry name" value="ZINC FINGER PROTEIN"/>
    <property type="match status" value="1"/>
</dbReference>
<dbReference type="EMBL" id="CAXIEN010000081">
    <property type="protein sequence ID" value="CAL1274914.1"/>
    <property type="molecule type" value="Genomic_DNA"/>
</dbReference>
<reference evidence="9 10" key="1">
    <citation type="submission" date="2024-04" db="EMBL/GenBank/DDBJ databases">
        <authorList>
            <person name="Rising A."/>
            <person name="Reimegard J."/>
            <person name="Sonavane S."/>
            <person name="Akerstrom W."/>
            <person name="Nylinder S."/>
            <person name="Hedman E."/>
            <person name="Kallberg Y."/>
        </authorList>
    </citation>
    <scope>NUCLEOTIDE SEQUENCE [LARGE SCALE GENOMIC DNA]</scope>
</reference>
<dbReference type="GO" id="GO:0005634">
    <property type="term" value="C:nucleus"/>
    <property type="evidence" value="ECO:0007669"/>
    <property type="project" value="UniProtKB-SubCell"/>
</dbReference>
<dbReference type="PROSITE" id="PS50157">
    <property type="entry name" value="ZINC_FINGER_C2H2_2"/>
    <property type="match status" value="2"/>
</dbReference>
<organism evidence="9 10">
    <name type="scientific">Larinioides sclopetarius</name>
    <dbReference type="NCBI Taxonomy" id="280406"/>
    <lineage>
        <taxon>Eukaryota</taxon>
        <taxon>Metazoa</taxon>
        <taxon>Ecdysozoa</taxon>
        <taxon>Arthropoda</taxon>
        <taxon>Chelicerata</taxon>
        <taxon>Arachnida</taxon>
        <taxon>Araneae</taxon>
        <taxon>Araneomorphae</taxon>
        <taxon>Entelegynae</taxon>
        <taxon>Araneoidea</taxon>
        <taxon>Araneidae</taxon>
        <taxon>Larinioides</taxon>
    </lineage>
</organism>
<keyword evidence="10" id="KW-1185">Reference proteome</keyword>
<keyword evidence="2" id="KW-0479">Metal-binding</keyword>
<evidence type="ECO:0000256" key="3">
    <source>
        <dbReference type="ARBA" id="ARBA00022737"/>
    </source>
</evidence>
<accession>A0AAV1ZSV4</accession>
<evidence type="ECO:0000313" key="9">
    <source>
        <dbReference type="EMBL" id="CAL1274914.1"/>
    </source>
</evidence>
<keyword evidence="4 7" id="KW-0863">Zinc-finger</keyword>
<name>A0AAV1ZSV4_9ARAC</name>
<evidence type="ECO:0000256" key="6">
    <source>
        <dbReference type="ARBA" id="ARBA00023242"/>
    </source>
</evidence>
<evidence type="ECO:0000256" key="1">
    <source>
        <dbReference type="ARBA" id="ARBA00004123"/>
    </source>
</evidence>
<dbReference type="AlphaFoldDB" id="A0AAV1ZSV4"/>
<evidence type="ECO:0000256" key="2">
    <source>
        <dbReference type="ARBA" id="ARBA00022723"/>
    </source>
</evidence>